<evidence type="ECO:0000313" key="2">
    <source>
        <dbReference type="EMBL" id="EXX56656.1"/>
    </source>
</evidence>
<comment type="caution">
    <text evidence="2">The sequence shown here is derived from an EMBL/GenBank/DDBJ whole genome shotgun (WGS) entry which is preliminary data.</text>
</comment>
<proteinExistence type="predicted"/>
<dbReference type="AlphaFoldDB" id="A0A015KB17"/>
<feature type="domain" description="Protein kinase" evidence="1">
    <location>
        <begin position="587"/>
        <end position="868"/>
    </location>
</feature>
<dbReference type="SUPFAM" id="SSF56112">
    <property type="entry name" value="Protein kinase-like (PK-like)"/>
    <property type="match status" value="1"/>
</dbReference>
<accession>A0A015KB17</accession>
<keyword evidence="3" id="KW-1185">Reference proteome</keyword>
<dbReference type="HOGENOM" id="CLU_000288_7_8_1"/>
<dbReference type="GO" id="GO:0005524">
    <property type="term" value="F:ATP binding"/>
    <property type="evidence" value="ECO:0007669"/>
    <property type="project" value="InterPro"/>
</dbReference>
<dbReference type="EMBL" id="JEMT01027598">
    <property type="protein sequence ID" value="EXX56656.1"/>
    <property type="molecule type" value="Genomic_DNA"/>
</dbReference>
<name>A0A015KB17_RHIIW</name>
<dbReference type="PANTHER" id="PTHR44329">
    <property type="entry name" value="SERINE/THREONINE-PROTEIN KINASE TNNI3K-RELATED"/>
    <property type="match status" value="1"/>
</dbReference>
<dbReference type="PROSITE" id="PS50011">
    <property type="entry name" value="PROTEIN_KINASE_DOM"/>
    <property type="match status" value="1"/>
</dbReference>
<protein>
    <submittedName>
        <fullName evidence="2">Snf1p</fullName>
    </submittedName>
</protein>
<sequence length="955" mass="112845">MQLKVDSFDHAIFEWIPYSQFDDIKGNSMNRLCLAIWKDGPLRYEFTENKYIRKKNINIALKYISKSHNIADEVKFYNSDIFGISQNPDTNGYALVLDNVYCIKCGRKFTSYAKCSTCKIRYSWDQKINNIIQKIRFELDSYDKFEWIPYEQFYNIKEIDKSSSAYSALCKDGPYHRDININKYIRIRNVKVVLKYIDLHYIICEYNWIKNRSDRKIYGISQNKSDYILVFEGKYCEYCELPTTYSECEPCQMNYIKKNFTYCIDKNKKIGNLIREMHLKNDYSGIVFEWIPYDQFNNIKEMDECDFTSKIYSAVWKNGPSYYIGKNKYVRNLNQNKSITLKNLCDPQNNIDEILNEIKNYSDCEVYGISQDSDTKDYIMVLEAGYCDKCGLYTYGRWCKLCRINYFNKNFTVHADENEKIDYLIKKMQLKSDYDGIVFEWIPYSLFNNIEEIIKSDFTEIYSAVWKKGPSYYGNQIKYIRNKNKNKRVTFKKVYNLQDIALNEAKDYSNCKLYGISQDPSTKEYFIIFQDEYCEKCSRKYINVNMKLCPICQYSGNEVIDKLIQDMQSKINSYDDIVFEWVPYNQFSNIKKVGEGGFAKVYSAIWTNGPLYYNNSYNEYIRTQNKKVALKCLHNSQNISNKFLNEVKGYSTKKYGSYINNNVLKIYGISQNPITKDYIMILDYAEGGNFDHWANKNYKNFDWSYKLTTLWNIIKGLKEIHQNQMVHRDFHTGNILLNAIYVNSLNDNSVYISDMGLCGKVNDINQNNIYGVMPYVAPEILKGKLYTQAADIYSFGMTMYFVGTGKQPFSDCAHDQYLAINICNGVRPEVNEPEIPKCYGELMKNCWDSNPDNRPKIAEILELIDLFFYSYKYDKFAFKRIVKVKKEQQHYEIEKQFKEAEKYRKSHLTPFDESKRLTTHPQAFYTSRLLNPFTKDLPKDDNIGNNSVEVIDFTK</sequence>
<evidence type="ECO:0000313" key="3">
    <source>
        <dbReference type="Proteomes" id="UP000022910"/>
    </source>
</evidence>
<gene>
    <name evidence="2" type="ORF">RirG_214160</name>
</gene>
<dbReference type="InterPro" id="IPR001245">
    <property type="entry name" value="Ser-Thr/Tyr_kinase_cat_dom"/>
</dbReference>
<dbReference type="InterPro" id="IPR011009">
    <property type="entry name" value="Kinase-like_dom_sf"/>
</dbReference>
<dbReference type="GO" id="GO:0004674">
    <property type="term" value="F:protein serine/threonine kinase activity"/>
    <property type="evidence" value="ECO:0007669"/>
    <property type="project" value="TreeGrafter"/>
</dbReference>
<organism evidence="2 3">
    <name type="scientific">Rhizophagus irregularis (strain DAOM 197198w)</name>
    <name type="common">Glomus intraradices</name>
    <dbReference type="NCBI Taxonomy" id="1432141"/>
    <lineage>
        <taxon>Eukaryota</taxon>
        <taxon>Fungi</taxon>
        <taxon>Fungi incertae sedis</taxon>
        <taxon>Mucoromycota</taxon>
        <taxon>Glomeromycotina</taxon>
        <taxon>Glomeromycetes</taxon>
        <taxon>Glomerales</taxon>
        <taxon>Glomeraceae</taxon>
        <taxon>Rhizophagus</taxon>
    </lineage>
</organism>
<dbReference type="InterPro" id="IPR051681">
    <property type="entry name" value="Ser/Thr_Kinases-Pseudokinases"/>
</dbReference>
<reference evidence="2 3" key="1">
    <citation type="submission" date="2014-02" db="EMBL/GenBank/DDBJ databases">
        <title>Single nucleus genome sequencing reveals high similarity among nuclei of an endomycorrhizal fungus.</title>
        <authorList>
            <person name="Lin K."/>
            <person name="Geurts R."/>
            <person name="Zhang Z."/>
            <person name="Limpens E."/>
            <person name="Saunders D.G."/>
            <person name="Mu D."/>
            <person name="Pang E."/>
            <person name="Cao H."/>
            <person name="Cha H."/>
            <person name="Lin T."/>
            <person name="Zhou Q."/>
            <person name="Shang Y."/>
            <person name="Li Y."/>
            <person name="Ivanov S."/>
            <person name="Sharma T."/>
            <person name="Velzen R.V."/>
            <person name="Ruijter N.D."/>
            <person name="Aanen D.K."/>
            <person name="Win J."/>
            <person name="Kamoun S."/>
            <person name="Bisseling T."/>
            <person name="Huang S."/>
        </authorList>
    </citation>
    <scope>NUCLEOTIDE SEQUENCE [LARGE SCALE GENOMIC DNA]</scope>
    <source>
        <strain evidence="3">DAOM197198w</strain>
    </source>
</reference>
<dbReference type="Gene3D" id="1.10.510.10">
    <property type="entry name" value="Transferase(Phosphotransferase) domain 1"/>
    <property type="match status" value="1"/>
</dbReference>
<dbReference type="Pfam" id="PF07714">
    <property type="entry name" value="PK_Tyr_Ser-Thr"/>
    <property type="match status" value="1"/>
</dbReference>
<evidence type="ECO:0000259" key="1">
    <source>
        <dbReference type="PROSITE" id="PS50011"/>
    </source>
</evidence>
<dbReference type="Proteomes" id="UP000022910">
    <property type="component" value="Unassembled WGS sequence"/>
</dbReference>
<dbReference type="InterPro" id="IPR000719">
    <property type="entry name" value="Prot_kinase_dom"/>
</dbReference>